<dbReference type="EMBL" id="AP026818">
    <property type="protein sequence ID" value="BDR81043.1"/>
    <property type="molecule type" value="Genomic_DNA"/>
</dbReference>
<sequence length="137" mass="16225">MDIVPREIKFGDQLNLMELIEGKEDRGVNVNIITPKNLKDIKLSYKQMIVILEGLYNFRESIEKLKNQNSEFEKEVRYDFKMNEIDELFSYLEEGMKYDFEGRVNKCLNKWIKAKEKEDDPGMETFGWLGKTEGKNV</sequence>
<evidence type="ECO:0000313" key="2">
    <source>
        <dbReference type="Proteomes" id="UP001321763"/>
    </source>
</evidence>
<reference evidence="1 2" key="1">
    <citation type="submission" date="2022-09" db="EMBL/GenBank/DDBJ databases">
        <title>complete genome sequences of Clostridium tetani str. KHSU-234311-028 isolated from soil.</title>
        <authorList>
            <person name="Sekizuka T."/>
            <person name="Shitada C."/>
            <person name="Takahashi M."/>
            <person name="Kuroda M."/>
        </authorList>
    </citation>
    <scope>NUCLEOTIDE SEQUENCE [LARGE SCALE GENOMIC DNA]</scope>
    <source>
        <strain evidence="1 2">KHSU-234311-028</strain>
    </source>
</reference>
<gene>
    <name evidence="1" type="ORF">K234311028_12890</name>
</gene>
<organism evidence="1 2">
    <name type="scientific">Clostridium tetani</name>
    <dbReference type="NCBI Taxonomy" id="1513"/>
    <lineage>
        <taxon>Bacteria</taxon>
        <taxon>Bacillati</taxon>
        <taxon>Bacillota</taxon>
        <taxon>Clostridia</taxon>
        <taxon>Eubacteriales</taxon>
        <taxon>Clostridiaceae</taxon>
        <taxon>Clostridium</taxon>
    </lineage>
</organism>
<protein>
    <submittedName>
        <fullName evidence="1">Uncharacterized protein</fullName>
    </submittedName>
</protein>
<dbReference type="Proteomes" id="UP001321763">
    <property type="component" value="Chromosome"/>
</dbReference>
<evidence type="ECO:0000313" key="1">
    <source>
        <dbReference type="EMBL" id="BDR81043.1"/>
    </source>
</evidence>
<proteinExistence type="predicted"/>
<accession>A0ABC8EBM4</accession>
<dbReference type="RefSeq" id="WP_317725000.1">
    <property type="nucleotide sequence ID" value="NZ_AP026818.1"/>
</dbReference>
<dbReference type="AlphaFoldDB" id="A0ABC8EBM4"/>
<name>A0ABC8EBM4_CLOTA</name>